<dbReference type="AlphaFoldDB" id="A0A2N5W308"/>
<reference evidence="1 2" key="1">
    <citation type="submission" date="2017-11" db="EMBL/GenBank/DDBJ databases">
        <title>De novo assembly and phasing of dikaryotic genomes from two isolates of Puccinia coronata f. sp. avenae, the causal agent of oat crown rust.</title>
        <authorList>
            <person name="Miller M.E."/>
            <person name="Zhang Y."/>
            <person name="Omidvar V."/>
            <person name="Sperschneider J."/>
            <person name="Schwessinger B."/>
            <person name="Raley C."/>
            <person name="Palmer J.M."/>
            <person name="Garnica D."/>
            <person name="Upadhyaya N."/>
            <person name="Rathjen J."/>
            <person name="Taylor J.M."/>
            <person name="Park R.F."/>
            <person name="Dodds P.N."/>
            <person name="Hirsch C.D."/>
            <person name="Kianian S.F."/>
            <person name="Figueroa M."/>
        </authorList>
    </citation>
    <scope>NUCLEOTIDE SEQUENCE [LARGE SCALE GENOMIC DNA]</scope>
    <source>
        <strain evidence="1">12NC29</strain>
    </source>
</reference>
<proteinExistence type="predicted"/>
<dbReference type="Proteomes" id="UP000235388">
    <property type="component" value="Unassembled WGS sequence"/>
</dbReference>
<dbReference type="STRING" id="200324.A0A2N5W308"/>
<keyword evidence="2" id="KW-1185">Reference proteome</keyword>
<evidence type="ECO:0008006" key="3">
    <source>
        <dbReference type="Google" id="ProtNLM"/>
    </source>
</evidence>
<evidence type="ECO:0000313" key="2">
    <source>
        <dbReference type="Proteomes" id="UP000235388"/>
    </source>
</evidence>
<gene>
    <name evidence="1" type="ORF">PCANC_05138</name>
</gene>
<dbReference type="EMBL" id="PGCJ01000018">
    <property type="protein sequence ID" value="PLW56636.1"/>
    <property type="molecule type" value="Genomic_DNA"/>
</dbReference>
<name>A0A2N5W308_9BASI</name>
<protein>
    <recommendedName>
        <fullName evidence="3">DUF4219 domain-containing protein</fullName>
    </recommendedName>
</protein>
<sequence length="105" mass="11470">MDSESRVKSSRYLLASDNYSTWTVSIEARLKDIGACEVVTGLLKMNKKTTAEEIAAYSVLNWKGYSKVVQNLDAANLALVSTTPWLLVRCLSTSDIKGALGVARL</sequence>
<accession>A0A2N5W308</accession>
<dbReference type="OrthoDB" id="10553341at2759"/>
<organism evidence="1 2">
    <name type="scientific">Puccinia coronata f. sp. avenae</name>
    <dbReference type="NCBI Taxonomy" id="200324"/>
    <lineage>
        <taxon>Eukaryota</taxon>
        <taxon>Fungi</taxon>
        <taxon>Dikarya</taxon>
        <taxon>Basidiomycota</taxon>
        <taxon>Pucciniomycotina</taxon>
        <taxon>Pucciniomycetes</taxon>
        <taxon>Pucciniales</taxon>
        <taxon>Pucciniaceae</taxon>
        <taxon>Puccinia</taxon>
    </lineage>
</organism>
<comment type="caution">
    <text evidence="1">The sequence shown here is derived from an EMBL/GenBank/DDBJ whole genome shotgun (WGS) entry which is preliminary data.</text>
</comment>
<evidence type="ECO:0000313" key="1">
    <source>
        <dbReference type="EMBL" id="PLW56636.1"/>
    </source>
</evidence>